<proteinExistence type="predicted"/>
<gene>
    <name evidence="1" type="ORF">HPB51_008671</name>
</gene>
<keyword evidence="2" id="KW-1185">Reference proteome</keyword>
<evidence type="ECO:0000313" key="2">
    <source>
        <dbReference type="Proteomes" id="UP000821866"/>
    </source>
</evidence>
<sequence length="124" mass="13250">MQPQAKFDPVICQSATEYLSHETTVAEHVFYEKFQLDQLGLGIALGLSANRSCGDSVTNACEGPDSSGLRIGIAAEVGGRLMDCRRGDVYCGDLSACPDLTERVGAGGERENFVIQSEQAFVTT</sequence>
<organism evidence="1 2">
    <name type="scientific">Rhipicephalus microplus</name>
    <name type="common">Cattle tick</name>
    <name type="synonym">Boophilus microplus</name>
    <dbReference type="NCBI Taxonomy" id="6941"/>
    <lineage>
        <taxon>Eukaryota</taxon>
        <taxon>Metazoa</taxon>
        <taxon>Ecdysozoa</taxon>
        <taxon>Arthropoda</taxon>
        <taxon>Chelicerata</taxon>
        <taxon>Arachnida</taxon>
        <taxon>Acari</taxon>
        <taxon>Parasitiformes</taxon>
        <taxon>Ixodida</taxon>
        <taxon>Ixodoidea</taxon>
        <taxon>Ixodidae</taxon>
        <taxon>Rhipicephalinae</taxon>
        <taxon>Rhipicephalus</taxon>
        <taxon>Boophilus</taxon>
    </lineage>
</organism>
<dbReference type="Proteomes" id="UP000821866">
    <property type="component" value="Chromosome 3"/>
</dbReference>
<dbReference type="AlphaFoldDB" id="A0A9J6E8B1"/>
<accession>A0A9J6E8B1</accession>
<reference evidence="1" key="2">
    <citation type="submission" date="2021-09" db="EMBL/GenBank/DDBJ databases">
        <authorList>
            <person name="Jia N."/>
            <person name="Wang J."/>
            <person name="Shi W."/>
            <person name="Du L."/>
            <person name="Sun Y."/>
            <person name="Zhan W."/>
            <person name="Jiang J."/>
            <person name="Wang Q."/>
            <person name="Zhang B."/>
            <person name="Ji P."/>
            <person name="Sakyi L.B."/>
            <person name="Cui X."/>
            <person name="Yuan T."/>
            <person name="Jiang B."/>
            <person name="Yang W."/>
            <person name="Lam T.T.-Y."/>
            <person name="Chang Q."/>
            <person name="Ding S."/>
            <person name="Wang X."/>
            <person name="Zhu J."/>
            <person name="Ruan X."/>
            <person name="Zhao L."/>
            <person name="Wei J."/>
            <person name="Que T."/>
            <person name="Du C."/>
            <person name="Cheng J."/>
            <person name="Dai P."/>
            <person name="Han X."/>
            <person name="Huang E."/>
            <person name="Gao Y."/>
            <person name="Liu J."/>
            <person name="Shao H."/>
            <person name="Ye R."/>
            <person name="Li L."/>
            <person name="Wei W."/>
            <person name="Wang X."/>
            <person name="Wang C."/>
            <person name="Huo Q."/>
            <person name="Li W."/>
            <person name="Guo W."/>
            <person name="Chen H."/>
            <person name="Chen S."/>
            <person name="Zhou L."/>
            <person name="Zhou L."/>
            <person name="Ni X."/>
            <person name="Tian J."/>
            <person name="Zhou Y."/>
            <person name="Sheng Y."/>
            <person name="Liu T."/>
            <person name="Pan Y."/>
            <person name="Xia L."/>
            <person name="Li J."/>
            <person name="Zhao F."/>
            <person name="Cao W."/>
        </authorList>
    </citation>
    <scope>NUCLEOTIDE SEQUENCE</scope>
    <source>
        <strain evidence="1">Rmic-2018</strain>
        <tissue evidence="1">Larvae</tissue>
    </source>
</reference>
<evidence type="ECO:0000313" key="1">
    <source>
        <dbReference type="EMBL" id="KAH8030551.1"/>
    </source>
</evidence>
<reference evidence="1" key="1">
    <citation type="journal article" date="2020" name="Cell">
        <title>Large-Scale Comparative Analyses of Tick Genomes Elucidate Their Genetic Diversity and Vector Capacities.</title>
        <authorList>
            <consortium name="Tick Genome and Microbiome Consortium (TIGMIC)"/>
            <person name="Jia N."/>
            <person name="Wang J."/>
            <person name="Shi W."/>
            <person name="Du L."/>
            <person name="Sun Y."/>
            <person name="Zhan W."/>
            <person name="Jiang J.F."/>
            <person name="Wang Q."/>
            <person name="Zhang B."/>
            <person name="Ji P."/>
            <person name="Bell-Sakyi L."/>
            <person name="Cui X.M."/>
            <person name="Yuan T.T."/>
            <person name="Jiang B.G."/>
            <person name="Yang W.F."/>
            <person name="Lam T.T."/>
            <person name="Chang Q.C."/>
            <person name="Ding S.J."/>
            <person name="Wang X.J."/>
            <person name="Zhu J.G."/>
            <person name="Ruan X.D."/>
            <person name="Zhao L."/>
            <person name="Wei J.T."/>
            <person name="Ye R.Z."/>
            <person name="Que T.C."/>
            <person name="Du C.H."/>
            <person name="Zhou Y.H."/>
            <person name="Cheng J.X."/>
            <person name="Dai P.F."/>
            <person name="Guo W.B."/>
            <person name="Han X.H."/>
            <person name="Huang E.J."/>
            <person name="Li L.F."/>
            <person name="Wei W."/>
            <person name="Gao Y.C."/>
            <person name="Liu J.Z."/>
            <person name="Shao H.Z."/>
            <person name="Wang X."/>
            <person name="Wang C.C."/>
            <person name="Yang T.C."/>
            <person name="Huo Q.B."/>
            <person name="Li W."/>
            <person name="Chen H.Y."/>
            <person name="Chen S.E."/>
            <person name="Zhou L.G."/>
            <person name="Ni X.B."/>
            <person name="Tian J.H."/>
            <person name="Sheng Y."/>
            <person name="Liu T."/>
            <person name="Pan Y.S."/>
            <person name="Xia L.Y."/>
            <person name="Li J."/>
            <person name="Zhao F."/>
            <person name="Cao W.C."/>
        </authorList>
    </citation>
    <scope>NUCLEOTIDE SEQUENCE</scope>
    <source>
        <strain evidence="1">Rmic-2018</strain>
    </source>
</reference>
<protein>
    <submittedName>
        <fullName evidence="1">Uncharacterized protein</fullName>
    </submittedName>
</protein>
<comment type="caution">
    <text evidence="1">The sequence shown here is derived from an EMBL/GenBank/DDBJ whole genome shotgun (WGS) entry which is preliminary data.</text>
</comment>
<dbReference type="EMBL" id="JABSTU010000005">
    <property type="protein sequence ID" value="KAH8030551.1"/>
    <property type="molecule type" value="Genomic_DNA"/>
</dbReference>
<name>A0A9J6E8B1_RHIMP</name>